<dbReference type="Proteomes" id="UP000683139">
    <property type="component" value="Unassembled WGS sequence"/>
</dbReference>
<proteinExistence type="predicted"/>
<dbReference type="AlphaFoldDB" id="A0A919YUI0"/>
<evidence type="ECO:0000313" key="3">
    <source>
        <dbReference type="EMBL" id="GIP19392.1"/>
    </source>
</evidence>
<reference evidence="3" key="1">
    <citation type="submission" date="2021-03" db="EMBL/GenBank/DDBJ databases">
        <title>Antimicrobial resistance genes in bacteria isolated from Japanese honey, and their potential for conferring macrolide and lincosamide resistance in the American foulbrood pathogen Paenibacillus larvae.</title>
        <authorList>
            <person name="Okamoto M."/>
            <person name="Kumagai M."/>
            <person name="Kanamori H."/>
            <person name="Takamatsu D."/>
        </authorList>
    </citation>
    <scope>NUCLEOTIDE SEQUENCE</scope>
    <source>
        <strain evidence="3">J40TS1</strain>
    </source>
</reference>
<dbReference type="RefSeq" id="WP_213520070.1">
    <property type="nucleotide sequence ID" value="NZ_BOSE01000014.1"/>
</dbReference>
<protein>
    <recommendedName>
        <fullName evidence="2">NodB homology domain-containing protein</fullName>
    </recommendedName>
</protein>
<dbReference type="Pfam" id="PF01522">
    <property type="entry name" value="Polysacc_deac_1"/>
    <property type="match status" value="1"/>
</dbReference>
<evidence type="ECO:0000313" key="4">
    <source>
        <dbReference type="Proteomes" id="UP000683139"/>
    </source>
</evidence>
<accession>A0A919YUI0</accession>
<sequence>MKTILFCLSLVGLSFMLFINEDSLSAKEQEVKEQLIRRYEGQAPTQWGSRVTGVLTRMATKDKVIALTFDACGGKGGSGYDRKLIDYLIKENVPATLFINTRWIDANKGNRGDSGIEKKRLSIRQA</sequence>
<comment type="caution">
    <text evidence="3">The sequence shown here is derived from an EMBL/GenBank/DDBJ whole genome shotgun (WGS) entry which is preliminary data.</text>
</comment>
<keyword evidence="4" id="KW-1185">Reference proteome</keyword>
<organism evidence="3 4">
    <name type="scientific">Paenibacillus montaniterrae</name>
    <dbReference type="NCBI Taxonomy" id="429341"/>
    <lineage>
        <taxon>Bacteria</taxon>
        <taxon>Bacillati</taxon>
        <taxon>Bacillota</taxon>
        <taxon>Bacilli</taxon>
        <taxon>Bacillales</taxon>
        <taxon>Paenibacillaceae</taxon>
        <taxon>Paenibacillus</taxon>
    </lineage>
</organism>
<gene>
    <name evidence="3" type="ORF">J40TS1_50340</name>
</gene>
<feature type="signal peptide" evidence="1">
    <location>
        <begin position="1"/>
        <end position="19"/>
    </location>
</feature>
<dbReference type="InterPro" id="IPR002509">
    <property type="entry name" value="NODB_dom"/>
</dbReference>
<name>A0A919YUI0_9BACL</name>
<feature type="domain" description="NodB homology" evidence="2">
    <location>
        <begin position="63"/>
        <end position="126"/>
    </location>
</feature>
<dbReference type="EMBL" id="BOSE01000014">
    <property type="protein sequence ID" value="GIP19392.1"/>
    <property type="molecule type" value="Genomic_DNA"/>
</dbReference>
<keyword evidence="1" id="KW-0732">Signal</keyword>
<dbReference type="GO" id="GO:0016810">
    <property type="term" value="F:hydrolase activity, acting on carbon-nitrogen (but not peptide) bonds"/>
    <property type="evidence" value="ECO:0007669"/>
    <property type="project" value="InterPro"/>
</dbReference>
<dbReference type="PROSITE" id="PS51677">
    <property type="entry name" value="NODB"/>
    <property type="match status" value="1"/>
</dbReference>
<dbReference type="GO" id="GO:0005975">
    <property type="term" value="P:carbohydrate metabolic process"/>
    <property type="evidence" value="ECO:0007669"/>
    <property type="project" value="InterPro"/>
</dbReference>
<feature type="chain" id="PRO_5038951312" description="NodB homology domain-containing protein" evidence="1">
    <location>
        <begin position="20"/>
        <end position="126"/>
    </location>
</feature>
<dbReference type="SUPFAM" id="SSF88713">
    <property type="entry name" value="Glycoside hydrolase/deacetylase"/>
    <property type="match status" value="1"/>
</dbReference>
<evidence type="ECO:0000256" key="1">
    <source>
        <dbReference type="SAM" id="SignalP"/>
    </source>
</evidence>
<dbReference type="InterPro" id="IPR011330">
    <property type="entry name" value="Glyco_hydro/deAcase_b/a-brl"/>
</dbReference>
<evidence type="ECO:0000259" key="2">
    <source>
        <dbReference type="PROSITE" id="PS51677"/>
    </source>
</evidence>
<dbReference type="Gene3D" id="3.20.20.370">
    <property type="entry name" value="Glycoside hydrolase/deacetylase"/>
    <property type="match status" value="1"/>
</dbReference>